<keyword evidence="1" id="KW-1133">Transmembrane helix</keyword>
<sequence>MNHVEHDAALPTGKHSEPVSPRRLFADPTDVVLYLAFLMLPVDGTIYGFSMMYWTPIAPILFGAYVLLNVWSLPKTVVRYGTLLVFPVICVLVSVFGWLTIGFHTNTAVRTLVALATGISCLISLDVAFRIKRLSISAAVTVIAVAYWLSFGVGVLQFVIMHTGDQTIIRFFQFKMERSYVPHHIQFLFAEPSYIGMHLFGVLMPICWLTKRKDVLVLILVYAFGAAAMGAGVRILIDTVVAFVLWIAVVVDFRHKRNRAIAAAGFAAVCVGGAVVLLRNARVQSLLQNGVLTGDASAFARLFRSLAPIEAWLADPLHMLFGFGAGNLKDAIARGYDAASSVIMALGVNPQDSYEIRLLGSLHEDHYIFTMNAYVDFITEFGLVLFIAAIVLIVMHINRNHAWNRMTICWFLLLIYLYIQFEGYAFYALWMFLWFTGLNPNRQGTTGQGRVREKREVFARGRHRSGRKSVR</sequence>
<feature type="transmembrane region" description="Helical" evidence="1">
    <location>
        <begin position="260"/>
        <end position="278"/>
    </location>
</feature>
<keyword evidence="3" id="KW-1185">Reference proteome</keyword>
<proteinExistence type="predicted"/>
<feature type="transmembrane region" description="Helical" evidence="1">
    <location>
        <begin position="56"/>
        <end position="73"/>
    </location>
</feature>
<name>A0A261FDR3_9BIFI</name>
<feature type="transmembrane region" description="Helical" evidence="1">
    <location>
        <begin position="377"/>
        <end position="398"/>
    </location>
</feature>
<gene>
    <name evidence="2" type="ORF">BTIS_1582</name>
</gene>
<keyword evidence="1" id="KW-0472">Membrane</keyword>
<dbReference type="EMBL" id="MWWV01000011">
    <property type="protein sequence ID" value="OZG57175.1"/>
    <property type="molecule type" value="Genomic_DNA"/>
</dbReference>
<dbReference type="AlphaFoldDB" id="A0A261FDR3"/>
<feature type="transmembrane region" description="Helical" evidence="1">
    <location>
        <begin position="107"/>
        <end position="129"/>
    </location>
</feature>
<organism evidence="2 3">
    <name type="scientific">Bifidobacterium tissieri</name>
    <dbReference type="NCBI Taxonomy" id="1630162"/>
    <lineage>
        <taxon>Bacteria</taxon>
        <taxon>Bacillati</taxon>
        <taxon>Actinomycetota</taxon>
        <taxon>Actinomycetes</taxon>
        <taxon>Bifidobacteriales</taxon>
        <taxon>Bifidobacteriaceae</taxon>
        <taxon>Bifidobacterium</taxon>
    </lineage>
</organism>
<feature type="transmembrane region" description="Helical" evidence="1">
    <location>
        <begin position="215"/>
        <end position="248"/>
    </location>
</feature>
<comment type="caution">
    <text evidence="2">The sequence shown here is derived from an EMBL/GenBank/DDBJ whole genome shotgun (WGS) entry which is preliminary data.</text>
</comment>
<feature type="transmembrane region" description="Helical" evidence="1">
    <location>
        <begin position="410"/>
        <end position="435"/>
    </location>
</feature>
<dbReference type="RefSeq" id="WP_211279446.1">
    <property type="nucleotide sequence ID" value="NZ_MWWV01000011.1"/>
</dbReference>
<feature type="transmembrane region" description="Helical" evidence="1">
    <location>
        <begin position="136"/>
        <end position="160"/>
    </location>
</feature>
<feature type="transmembrane region" description="Helical" evidence="1">
    <location>
        <begin position="180"/>
        <end position="203"/>
    </location>
</feature>
<reference evidence="2 3" key="1">
    <citation type="journal article" date="2017" name="BMC Genomics">
        <title>Comparative genomic and phylogenomic analyses of the Bifidobacteriaceae family.</title>
        <authorList>
            <person name="Lugli G.A."/>
            <person name="Milani C."/>
            <person name="Turroni F."/>
            <person name="Duranti S."/>
            <person name="Mancabelli L."/>
            <person name="Mangifesta M."/>
            <person name="Ferrario C."/>
            <person name="Modesto M."/>
            <person name="Mattarelli P."/>
            <person name="Jiri K."/>
            <person name="van Sinderen D."/>
            <person name="Ventura M."/>
        </authorList>
    </citation>
    <scope>NUCLEOTIDE SEQUENCE [LARGE SCALE GENOMIC DNA]</scope>
    <source>
        <strain evidence="2 3">DSM 100201</strain>
    </source>
</reference>
<evidence type="ECO:0000256" key="1">
    <source>
        <dbReference type="SAM" id="Phobius"/>
    </source>
</evidence>
<evidence type="ECO:0000313" key="2">
    <source>
        <dbReference type="EMBL" id="OZG57175.1"/>
    </source>
</evidence>
<feature type="transmembrane region" description="Helical" evidence="1">
    <location>
        <begin position="80"/>
        <end position="101"/>
    </location>
</feature>
<dbReference type="Proteomes" id="UP000216444">
    <property type="component" value="Unassembled WGS sequence"/>
</dbReference>
<evidence type="ECO:0000313" key="3">
    <source>
        <dbReference type="Proteomes" id="UP000216444"/>
    </source>
</evidence>
<protein>
    <submittedName>
        <fullName evidence="2">Uncharacterized protein</fullName>
    </submittedName>
</protein>
<keyword evidence="1" id="KW-0812">Transmembrane</keyword>
<accession>A0A261FDR3</accession>